<dbReference type="EMBL" id="JAVRIB010000016">
    <property type="protein sequence ID" value="MDT0636016.1"/>
    <property type="molecule type" value="Genomic_DNA"/>
</dbReference>
<dbReference type="Pfam" id="PF01425">
    <property type="entry name" value="Amidase"/>
    <property type="match status" value="1"/>
</dbReference>
<organism evidence="3 4">
    <name type="scientific">Spectribacter hydrogenoxidans</name>
    <dbReference type="NCBI Taxonomy" id="3075608"/>
    <lineage>
        <taxon>Bacteria</taxon>
        <taxon>Pseudomonadati</taxon>
        <taxon>Pseudomonadota</taxon>
        <taxon>Gammaproteobacteria</taxon>
        <taxon>Salinisphaerales</taxon>
        <taxon>Salinisphaeraceae</taxon>
        <taxon>Spectribacter</taxon>
    </lineage>
</organism>
<dbReference type="InterPro" id="IPR036928">
    <property type="entry name" value="AS_sf"/>
</dbReference>
<dbReference type="Gene3D" id="3.90.1300.10">
    <property type="entry name" value="Amidase signature (AS) domain"/>
    <property type="match status" value="1"/>
</dbReference>
<dbReference type="Proteomes" id="UP001251857">
    <property type="component" value="Unassembled WGS sequence"/>
</dbReference>
<evidence type="ECO:0000313" key="3">
    <source>
        <dbReference type="EMBL" id="MDT0636016.1"/>
    </source>
</evidence>
<reference evidence="3 4" key="1">
    <citation type="submission" date="2023-09" db="EMBL/GenBank/DDBJ databases">
        <authorList>
            <person name="Rey-Velasco X."/>
        </authorList>
    </citation>
    <scope>NUCLEOTIDE SEQUENCE [LARGE SCALE GENOMIC DNA]</scope>
    <source>
        <strain evidence="3 4">W335</strain>
    </source>
</reference>
<feature type="domain" description="Amidase" evidence="2">
    <location>
        <begin position="29"/>
        <end position="452"/>
    </location>
</feature>
<evidence type="ECO:0000256" key="1">
    <source>
        <dbReference type="ARBA" id="ARBA00009199"/>
    </source>
</evidence>
<dbReference type="InterPro" id="IPR020556">
    <property type="entry name" value="Amidase_CS"/>
</dbReference>
<dbReference type="PANTHER" id="PTHR11895:SF7">
    <property type="entry name" value="GLUTAMYL-TRNA(GLN) AMIDOTRANSFERASE SUBUNIT A, MITOCHONDRIAL"/>
    <property type="match status" value="1"/>
</dbReference>
<comment type="similarity">
    <text evidence="1">Belongs to the amidase family.</text>
</comment>
<proteinExistence type="inferred from homology"/>
<keyword evidence="4" id="KW-1185">Reference proteome</keyword>
<sequence length="473" mass="51772">MASDNLDLCYLSATEALAAFQAKELSPVEVLQAQIDRIESVNNTVNALTDTYFDRALELAKAAETRYAKGADVRPLEGLSCGIKDWHSVEGEITTYGSRVFADYRPDQTAPTVERLLDAGAIMHCRTTTPEFAHSGVTHTPLWGVTRNPWNPDYTPGGSSGGSGAALAAGMATIADGTDGGGSLRIPAAMSGLFGYKPPFGRNPLDREHPGETLLHYGAMTRSVADLALLQNVMSGVHPADHYSLRERIILPKTFDSAKGLKIGLSMDLGYYRIDSQVRENTNAAARTLQELGCDVDEVRLGWDTDTDEGWLTTWEGLFWALAGELLTDSRDQLDPFVVQILERGREHSLKSFYNVHQLRFGMYQKLARIFQDYDLLICPTTATASVKADQSNFESVIVEGEPVRPYIGWFLTYPFNLLSACPVMSVPTGFADTGVPTGMQIVGRPYDDETVFRAAAALEAATSPWKSKRPDI</sequence>
<name>A0ABU3C390_9GAMM</name>
<dbReference type="InterPro" id="IPR023631">
    <property type="entry name" value="Amidase_dom"/>
</dbReference>
<accession>A0ABU3C390</accession>
<dbReference type="PROSITE" id="PS00571">
    <property type="entry name" value="AMIDASES"/>
    <property type="match status" value="1"/>
</dbReference>
<dbReference type="SUPFAM" id="SSF75304">
    <property type="entry name" value="Amidase signature (AS) enzymes"/>
    <property type="match status" value="1"/>
</dbReference>
<protein>
    <submittedName>
        <fullName evidence="3">Amidase</fullName>
    </submittedName>
</protein>
<dbReference type="InterPro" id="IPR000120">
    <property type="entry name" value="Amidase"/>
</dbReference>
<comment type="caution">
    <text evidence="3">The sequence shown here is derived from an EMBL/GenBank/DDBJ whole genome shotgun (WGS) entry which is preliminary data.</text>
</comment>
<dbReference type="RefSeq" id="WP_311653911.1">
    <property type="nucleotide sequence ID" value="NZ_JAVRIB010000016.1"/>
</dbReference>
<evidence type="ECO:0000313" key="4">
    <source>
        <dbReference type="Proteomes" id="UP001251857"/>
    </source>
</evidence>
<evidence type="ECO:0000259" key="2">
    <source>
        <dbReference type="Pfam" id="PF01425"/>
    </source>
</evidence>
<gene>
    <name evidence="3" type="ORF">RM532_13755</name>
</gene>
<dbReference type="PANTHER" id="PTHR11895">
    <property type="entry name" value="TRANSAMIDASE"/>
    <property type="match status" value="1"/>
</dbReference>